<reference evidence="1 2" key="1">
    <citation type="submission" date="2020-10" db="EMBL/GenBank/DDBJ databases">
        <title>Sequencing the genomes of 1000 actinobacteria strains.</title>
        <authorList>
            <person name="Klenk H.-P."/>
        </authorList>
    </citation>
    <scope>NUCLEOTIDE SEQUENCE [LARGE SCALE GENOMIC DNA]</scope>
    <source>
        <strain evidence="1 2">DSM 44653</strain>
    </source>
</reference>
<evidence type="ECO:0000313" key="1">
    <source>
        <dbReference type="EMBL" id="MBE1500933.1"/>
    </source>
</evidence>
<dbReference type="EMBL" id="JADBEG010000001">
    <property type="protein sequence ID" value="MBE1500933.1"/>
    <property type="molecule type" value="Genomic_DNA"/>
</dbReference>
<dbReference type="RefSeq" id="WP_086861758.1">
    <property type="nucleotide sequence ID" value="NZ_JADBEG010000001.1"/>
</dbReference>
<accession>A0ABR9ICM7</accession>
<gene>
    <name evidence="1" type="ORF">H4696_008033</name>
</gene>
<name>A0ABR9ICM7_9PSEU</name>
<comment type="caution">
    <text evidence="1">The sequence shown here is derived from an EMBL/GenBank/DDBJ whole genome shotgun (WGS) entry which is preliminary data.</text>
</comment>
<protein>
    <submittedName>
        <fullName evidence="1">Uncharacterized protein</fullName>
    </submittedName>
</protein>
<dbReference type="Proteomes" id="UP000631670">
    <property type="component" value="Unassembled WGS sequence"/>
</dbReference>
<evidence type="ECO:0000313" key="2">
    <source>
        <dbReference type="Proteomes" id="UP000631670"/>
    </source>
</evidence>
<proteinExistence type="predicted"/>
<organism evidence="1 2">
    <name type="scientific">Amycolatopsis lexingtonensis</name>
    <dbReference type="NCBI Taxonomy" id="218822"/>
    <lineage>
        <taxon>Bacteria</taxon>
        <taxon>Bacillati</taxon>
        <taxon>Actinomycetota</taxon>
        <taxon>Actinomycetes</taxon>
        <taxon>Pseudonocardiales</taxon>
        <taxon>Pseudonocardiaceae</taxon>
        <taxon>Amycolatopsis</taxon>
    </lineage>
</organism>
<sequence>MAARVTHHHRRRPLTLVPRCWQRGQALAPVTEARLPEPAQLYSLITLTLLIHEPGVSGCLWCEEAWPCPSALQAYRLREGF</sequence>
<keyword evidence="2" id="KW-1185">Reference proteome</keyword>